<dbReference type="SUPFAM" id="SSF53448">
    <property type="entry name" value="Nucleotide-diphospho-sugar transferases"/>
    <property type="match status" value="1"/>
</dbReference>
<organism evidence="3 4">
    <name type="scientific">Staphylococcus aureus</name>
    <dbReference type="NCBI Taxonomy" id="1280"/>
    <lineage>
        <taxon>Bacteria</taxon>
        <taxon>Bacillati</taxon>
        <taxon>Bacillota</taxon>
        <taxon>Bacilli</taxon>
        <taxon>Bacillales</taxon>
        <taxon>Staphylococcaceae</taxon>
        <taxon>Staphylococcus</taxon>
    </lineage>
</organism>
<reference evidence="3 4" key="1">
    <citation type="submission" date="2015-04" db="EMBL/GenBank/DDBJ databases">
        <authorList>
            <person name="Syromyatnikov M.Y."/>
            <person name="Popov V.N."/>
        </authorList>
    </citation>
    <scope>NUCLEOTIDE SEQUENCE [LARGE SCALE GENOMIC DNA]</scope>
    <source>
        <strain evidence="3 4">AH1</strain>
    </source>
</reference>
<dbReference type="InterPro" id="IPR029044">
    <property type="entry name" value="Nucleotide-diphossugar_trans"/>
</dbReference>
<dbReference type="AlphaFoldDB" id="A0A0U1MW00"/>
<dbReference type="Pfam" id="PF00535">
    <property type="entry name" value="Glycos_transf_2"/>
    <property type="match status" value="1"/>
</dbReference>
<dbReference type="Proteomes" id="UP000039437">
    <property type="component" value="Unassembled WGS sequence"/>
</dbReference>
<feature type="domain" description="Glycosyltransferase 2-like" evidence="2">
    <location>
        <begin position="5"/>
        <end position="42"/>
    </location>
</feature>
<evidence type="ECO:0000313" key="4">
    <source>
        <dbReference type="Proteomes" id="UP000039437"/>
    </source>
</evidence>
<dbReference type="GO" id="GO:0016758">
    <property type="term" value="F:hexosyltransferase activity"/>
    <property type="evidence" value="ECO:0007669"/>
    <property type="project" value="UniProtKB-ARBA"/>
</dbReference>
<protein>
    <recommendedName>
        <fullName evidence="2">Glycosyltransferase 2-like domain-containing protein</fullName>
    </recommendedName>
</protein>
<dbReference type="PANTHER" id="PTHR22916">
    <property type="entry name" value="GLYCOSYLTRANSFERASE"/>
    <property type="match status" value="1"/>
</dbReference>
<evidence type="ECO:0000313" key="3">
    <source>
        <dbReference type="EMBL" id="CRI22363.1"/>
    </source>
</evidence>
<name>A0A0U1MW00_STAAU</name>
<comment type="similarity">
    <text evidence="1">Belongs to the glycosyltransferase 2 family.</text>
</comment>
<dbReference type="PANTHER" id="PTHR22916:SF3">
    <property type="entry name" value="UDP-GLCNAC:BETAGAL BETA-1,3-N-ACETYLGLUCOSAMINYLTRANSFERASE-LIKE PROTEIN 1"/>
    <property type="match status" value="1"/>
</dbReference>
<proteinExistence type="inferred from homology"/>
<gene>
    <name evidence="3" type="ORF">BN1321_60070</name>
</gene>
<evidence type="ECO:0000256" key="1">
    <source>
        <dbReference type="ARBA" id="ARBA00006739"/>
    </source>
</evidence>
<dbReference type="InterPro" id="IPR001173">
    <property type="entry name" value="Glyco_trans_2-like"/>
</dbReference>
<evidence type="ECO:0000259" key="2">
    <source>
        <dbReference type="Pfam" id="PF00535"/>
    </source>
</evidence>
<sequence length="42" mass="4887">MMKFSVIVPTYNSEKYITELLNSLAKQDFPKTEFEVIVVDDC</sequence>
<accession>A0A0U1MW00</accession>
<dbReference type="EMBL" id="CVOQ01000056">
    <property type="protein sequence ID" value="CRI22363.1"/>
    <property type="molecule type" value="Genomic_DNA"/>
</dbReference>
<dbReference type="Gene3D" id="3.90.550.10">
    <property type="entry name" value="Spore Coat Polysaccharide Biosynthesis Protein SpsA, Chain A"/>
    <property type="match status" value="1"/>
</dbReference>